<name>A0AB39HDL7_9VIBR</name>
<dbReference type="InterPro" id="IPR038157">
    <property type="entry name" value="FeoA_core_dom"/>
</dbReference>
<proteinExistence type="predicted"/>
<dbReference type="EMBL" id="CP162601">
    <property type="protein sequence ID" value="XDK24426.1"/>
    <property type="molecule type" value="Genomic_DNA"/>
</dbReference>
<dbReference type="Gene3D" id="2.30.30.90">
    <property type="match status" value="1"/>
</dbReference>
<keyword evidence="1" id="KW-0408">Iron</keyword>
<accession>A0AB39HDL7</accession>
<reference evidence="3" key="1">
    <citation type="submission" date="2024-07" db="EMBL/GenBank/DDBJ databases">
        <title>Genome Analysis of a Potential Novel Vibrio Species Secreting pH- and Thermo-stable Alginate Lyase and its Application in Producing Alginate Oligosaccharides.</title>
        <authorList>
            <person name="Huang H."/>
            <person name="Bao K."/>
        </authorList>
    </citation>
    <scope>NUCLEOTIDE SEQUENCE</scope>
    <source>
        <strain evidence="3">HB236076</strain>
    </source>
</reference>
<dbReference type="SMART" id="SM00899">
    <property type="entry name" value="FeoA"/>
    <property type="match status" value="1"/>
</dbReference>
<dbReference type="AlphaFoldDB" id="A0AB39HDL7"/>
<evidence type="ECO:0000259" key="2">
    <source>
        <dbReference type="SMART" id="SM00899"/>
    </source>
</evidence>
<evidence type="ECO:0000313" key="3">
    <source>
        <dbReference type="EMBL" id="XDK24426.1"/>
    </source>
</evidence>
<dbReference type="GO" id="GO:0046914">
    <property type="term" value="F:transition metal ion binding"/>
    <property type="evidence" value="ECO:0007669"/>
    <property type="project" value="InterPro"/>
</dbReference>
<dbReference type="SUPFAM" id="SSF50037">
    <property type="entry name" value="C-terminal domain of transcriptional repressors"/>
    <property type="match status" value="1"/>
</dbReference>
<protein>
    <submittedName>
        <fullName evidence="3">Ferrous iron transport protein A</fullName>
    </submittedName>
</protein>
<dbReference type="InterPro" id="IPR008988">
    <property type="entry name" value="Transcriptional_repressor_C"/>
</dbReference>
<dbReference type="InterPro" id="IPR007167">
    <property type="entry name" value="Fe-transptr_FeoA-like"/>
</dbReference>
<dbReference type="PANTHER" id="PTHR42954">
    <property type="entry name" value="FE(2+) TRANSPORT PROTEIN A"/>
    <property type="match status" value="1"/>
</dbReference>
<dbReference type="InterPro" id="IPR052713">
    <property type="entry name" value="FeoA"/>
</dbReference>
<dbReference type="Pfam" id="PF04023">
    <property type="entry name" value="FeoA"/>
    <property type="match status" value="1"/>
</dbReference>
<sequence>MTLDQLSAGQSAHVASYTHLPLDAKKRLLALGLIPRSKIKLVRRAPLGEPLQVHFNGIDLALRSAQARCIEVTL</sequence>
<evidence type="ECO:0000256" key="1">
    <source>
        <dbReference type="ARBA" id="ARBA00023004"/>
    </source>
</evidence>
<feature type="domain" description="Ferrous iron transporter FeoA-like" evidence="2">
    <location>
        <begin position="1"/>
        <end position="74"/>
    </location>
</feature>
<dbReference type="PANTHER" id="PTHR42954:SF2">
    <property type="entry name" value="FE(2+) TRANSPORT PROTEIN A"/>
    <property type="match status" value="1"/>
</dbReference>
<dbReference type="KEGG" id="vih:AB0763_09380"/>
<dbReference type="RefSeq" id="WP_368643078.1">
    <property type="nucleotide sequence ID" value="NZ_CP162601.1"/>
</dbReference>
<gene>
    <name evidence="3" type="ORF">AB0763_09380</name>
</gene>
<organism evidence="3">
    <name type="scientific">Vibrio sp. HB236076</name>
    <dbReference type="NCBI Taxonomy" id="3232307"/>
    <lineage>
        <taxon>Bacteria</taxon>
        <taxon>Pseudomonadati</taxon>
        <taxon>Pseudomonadota</taxon>
        <taxon>Gammaproteobacteria</taxon>
        <taxon>Vibrionales</taxon>
        <taxon>Vibrionaceae</taxon>
        <taxon>Vibrio</taxon>
    </lineage>
</organism>